<accession>M3AVZ3</accession>
<dbReference type="KEGG" id="pfj:MYCFIDRAFT_215904"/>
<dbReference type="RefSeq" id="XP_007928508.1">
    <property type="nucleotide sequence ID" value="XM_007930317.1"/>
</dbReference>
<feature type="compositionally biased region" description="Acidic residues" evidence="1">
    <location>
        <begin position="29"/>
        <end position="41"/>
    </location>
</feature>
<organism evidence="2 3">
    <name type="scientific">Pseudocercospora fijiensis (strain CIRAD86)</name>
    <name type="common">Black leaf streak disease fungus</name>
    <name type="synonym">Mycosphaerella fijiensis</name>
    <dbReference type="NCBI Taxonomy" id="383855"/>
    <lineage>
        <taxon>Eukaryota</taxon>
        <taxon>Fungi</taxon>
        <taxon>Dikarya</taxon>
        <taxon>Ascomycota</taxon>
        <taxon>Pezizomycotina</taxon>
        <taxon>Dothideomycetes</taxon>
        <taxon>Dothideomycetidae</taxon>
        <taxon>Mycosphaerellales</taxon>
        <taxon>Mycosphaerellaceae</taxon>
        <taxon>Pseudocercospora</taxon>
    </lineage>
</organism>
<dbReference type="STRING" id="383855.M3AVZ3"/>
<dbReference type="HOGENOM" id="CLU_1042536_0_0_1"/>
<feature type="region of interest" description="Disordered" evidence="1">
    <location>
        <begin position="221"/>
        <end position="252"/>
    </location>
</feature>
<dbReference type="GeneID" id="19338225"/>
<evidence type="ECO:0000313" key="2">
    <source>
        <dbReference type="EMBL" id="EME81278.1"/>
    </source>
</evidence>
<feature type="region of interest" description="Disordered" evidence="1">
    <location>
        <begin position="15"/>
        <end position="45"/>
    </location>
</feature>
<gene>
    <name evidence="2" type="ORF">MYCFIDRAFT_215904</name>
</gene>
<dbReference type="EMBL" id="KB446560">
    <property type="protein sequence ID" value="EME81278.1"/>
    <property type="molecule type" value="Genomic_DNA"/>
</dbReference>
<dbReference type="AlphaFoldDB" id="M3AVZ3"/>
<evidence type="ECO:0008006" key="4">
    <source>
        <dbReference type="Google" id="ProtNLM"/>
    </source>
</evidence>
<feature type="compositionally biased region" description="Acidic residues" evidence="1">
    <location>
        <begin position="239"/>
        <end position="248"/>
    </location>
</feature>
<dbReference type="Proteomes" id="UP000016932">
    <property type="component" value="Unassembled WGS sequence"/>
</dbReference>
<dbReference type="PANTHER" id="PTHR47668:SF1">
    <property type="entry name" value="DIENELACTONE HYDROLASE DOMAIN-CONTAINING PROTEIN-RELATED"/>
    <property type="match status" value="1"/>
</dbReference>
<dbReference type="OrthoDB" id="2147163at2759"/>
<keyword evidence="3" id="KW-1185">Reference proteome</keyword>
<evidence type="ECO:0000256" key="1">
    <source>
        <dbReference type="SAM" id="MobiDB-lite"/>
    </source>
</evidence>
<dbReference type="PANTHER" id="PTHR47668">
    <property type="entry name" value="DIENELACTONE HYDROLASE FAMILY PROTEIN (AFU_ORTHOLOGUE AFUA_6G01940)"/>
    <property type="match status" value="1"/>
</dbReference>
<feature type="compositionally biased region" description="Basic and acidic residues" evidence="1">
    <location>
        <begin position="223"/>
        <end position="238"/>
    </location>
</feature>
<sequence>MHLTVNTRLNSFLREYSTPALESENPFAESEDDEEDGEDEDHPLTIARKHLTTSPIDIEISEPSEACCQTPTASYTPKGTYKTLAPNTKTYIVGPPTAKKAIFFLSDVFGEKIPTVQGADMLASRGDYLVCMPVTTTDEEGDVSRVEGNFEALKREFPCVERWARIGGGEDTCTSGIGEDCRSRGWKIIGIHQSSAADAKIPIPIPMLVFGDEPADEMNGFGEEVRSGEKKVDGARGDLEEEEEEEEREREYEKEYQAVLEILKKHL</sequence>
<protein>
    <recommendedName>
        <fullName evidence="4">Dienelactone hydrolase domain-containing protein</fullName>
    </recommendedName>
</protein>
<name>M3AVZ3_PSEFD</name>
<dbReference type="VEuPathDB" id="FungiDB:MYCFIDRAFT_215904"/>
<reference evidence="2 3" key="1">
    <citation type="journal article" date="2012" name="PLoS Pathog.">
        <title>Diverse lifestyles and strategies of plant pathogenesis encoded in the genomes of eighteen Dothideomycetes fungi.</title>
        <authorList>
            <person name="Ohm R.A."/>
            <person name="Feau N."/>
            <person name="Henrissat B."/>
            <person name="Schoch C.L."/>
            <person name="Horwitz B.A."/>
            <person name="Barry K.W."/>
            <person name="Condon B.J."/>
            <person name="Copeland A.C."/>
            <person name="Dhillon B."/>
            <person name="Glaser F."/>
            <person name="Hesse C.N."/>
            <person name="Kosti I."/>
            <person name="LaButti K."/>
            <person name="Lindquist E.A."/>
            <person name="Lucas S."/>
            <person name="Salamov A.A."/>
            <person name="Bradshaw R.E."/>
            <person name="Ciuffetti L."/>
            <person name="Hamelin R.C."/>
            <person name="Kema G.H.J."/>
            <person name="Lawrence C."/>
            <person name="Scott J.A."/>
            <person name="Spatafora J.W."/>
            <person name="Turgeon B.G."/>
            <person name="de Wit P.J.G.M."/>
            <person name="Zhong S."/>
            <person name="Goodwin S.B."/>
            <person name="Grigoriev I.V."/>
        </authorList>
    </citation>
    <scope>NUCLEOTIDE SEQUENCE [LARGE SCALE GENOMIC DNA]</scope>
    <source>
        <strain evidence="2 3">CIRAD86</strain>
    </source>
</reference>
<evidence type="ECO:0000313" key="3">
    <source>
        <dbReference type="Proteomes" id="UP000016932"/>
    </source>
</evidence>
<proteinExistence type="predicted"/>